<name>A0A2Z6G172_FICCA</name>
<evidence type="ECO:0000313" key="2">
    <source>
        <dbReference type="EMBL" id="BBE38100.1"/>
    </source>
</evidence>
<reference evidence="2" key="1">
    <citation type="journal article" date="2018" name="Mol. Biotechnol.">
        <title>Cloning and Aggregation Characterization of Rubber Elongation Factor and Small Rubber Particle Protein from Ficus carica.</title>
        <authorList>
            <person name="Yokota S."/>
            <person name="Suzuki Y."/>
            <person name="Saitoh K."/>
            <person name="Kitajima S."/>
            <person name="Ohya N."/>
            <person name="Gotoh T."/>
        </authorList>
    </citation>
    <scope>NUCLEOTIDE SEQUENCE</scope>
</reference>
<evidence type="ECO:0000256" key="1">
    <source>
        <dbReference type="ARBA" id="ARBA00009737"/>
    </source>
</evidence>
<dbReference type="PANTHER" id="PTHR33732">
    <property type="entry name" value="REF/SRPP-LIKE PROTEIN OS05G0151300/LOC_OS05G05940"/>
    <property type="match status" value="1"/>
</dbReference>
<organism evidence="2">
    <name type="scientific">Ficus carica</name>
    <name type="common">Common fig</name>
    <dbReference type="NCBI Taxonomy" id="3494"/>
    <lineage>
        <taxon>Eukaryota</taxon>
        <taxon>Viridiplantae</taxon>
        <taxon>Streptophyta</taxon>
        <taxon>Embryophyta</taxon>
        <taxon>Tracheophyta</taxon>
        <taxon>Spermatophyta</taxon>
        <taxon>Magnoliopsida</taxon>
        <taxon>eudicotyledons</taxon>
        <taxon>Gunneridae</taxon>
        <taxon>Pentapetalae</taxon>
        <taxon>rosids</taxon>
        <taxon>fabids</taxon>
        <taxon>Rosales</taxon>
        <taxon>Moraceae</taxon>
        <taxon>Ficeae</taxon>
        <taxon>Ficus</taxon>
    </lineage>
</organism>
<dbReference type="InterPro" id="IPR008802">
    <property type="entry name" value="REF"/>
</dbReference>
<comment type="similarity">
    <text evidence="1">Belongs to the REF/SRPP family.</text>
</comment>
<dbReference type="EMBL" id="LC279016">
    <property type="protein sequence ID" value="BBE38100.1"/>
    <property type="molecule type" value="mRNA"/>
</dbReference>
<dbReference type="AlphaFoldDB" id="A0A2Z6G172"/>
<protein>
    <submittedName>
        <fullName evidence="2">Small rubber particle protein</fullName>
    </submittedName>
</protein>
<proteinExistence type="evidence at transcript level"/>
<sequence>MADSEVQQPTTETVQPQENHGEEKILKHLEFVQVAAIYIVVCFSTVYEYAKENSGPLKPGVQTVEDTVKTVIGPVYEKFHDVPFQFLKFVDCKVDEVLRDLDGHVPLLVRQGSSQAVAAARAVAAEVQSSGVVGATRAVYARYEPAAKELIEKYEPEAEQYAVAAWRGLNRLPLFQQVAQIAVPTAAYWAERYNEGVACAVERGYAVGSYLPLIPVERIAKVFDEGESGPPVPPNGDAHVVAQ</sequence>
<gene>
    <name evidence="2" type="primary">FcREF</name>
    <name evidence="2" type="synonym">SRPP-2</name>
</gene>
<dbReference type="PANTHER" id="PTHR33732:SF3">
    <property type="entry name" value="OS07G0671800 PROTEIN"/>
    <property type="match status" value="1"/>
</dbReference>
<dbReference type="Pfam" id="PF05755">
    <property type="entry name" value="REF"/>
    <property type="match status" value="1"/>
</dbReference>
<accession>A0A2Z6G172</accession>